<evidence type="ECO:0000313" key="4">
    <source>
        <dbReference type="Proteomes" id="UP000054988"/>
    </source>
</evidence>
<feature type="compositionally biased region" description="Polar residues" evidence="2">
    <location>
        <begin position="346"/>
        <end position="357"/>
    </location>
</feature>
<dbReference type="AlphaFoldDB" id="A0A0W0GFA8"/>
<evidence type="ECO:0000313" key="3">
    <source>
        <dbReference type="EMBL" id="KTB47239.1"/>
    </source>
</evidence>
<feature type="region of interest" description="Disordered" evidence="2">
    <location>
        <begin position="724"/>
        <end position="1013"/>
    </location>
</feature>
<feature type="coiled-coil region" evidence="1">
    <location>
        <begin position="151"/>
        <end position="199"/>
    </location>
</feature>
<reference evidence="3 4" key="1">
    <citation type="submission" date="2015-12" db="EMBL/GenBank/DDBJ databases">
        <title>Draft genome sequence of Moniliophthora roreri, the causal agent of frosty pod rot of cacao.</title>
        <authorList>
            <person name="Aime M.C."/>
            <person name="Diaz-Valderrama J.R."/>
            <person name="Kijpornyongpan T."/>
            <person name="Phillips-Mora W."/>
        </authorList>
    </citation>
    <scope>NUCLEOTIDE SEQUENCE [LARGE SCALE GENOMIC DNA]</scope>
    <source>
        <strain evidence="3 4">MCA 2952</strain>
    </source>
</reference>
<comment type="caution">
    <text evidence="3">The sequence shown here is derived from an EMBL/GenBank/DDBJ whole genome shotgun (WGS) entry which is preliminary data.</text>
</comment>
<feature type="compositionally biased region" description="Polar residues" evidence="2">
    <location>
        <begin position="669"/>
        <end position="684"/>
    </location>
</feature>
<feature type="compositionally biased region" description="Polar residues" evidence="2">
    <location>
        <begin position="806"/>
        <end position="823"/>
    </location>
</feature>
<dbReference type="Proteomes" id="UP000054988">
    <property type="component" value="Unassembled WGS sequence"/>
</dbReference>
<feature type="region of interest" description="Disordered" evidence="2">
    <location>
        <begin position="329"/>
        <end position="357"/>
    </location>
</feature>
<sequence>MEEGVYSPSDESEGQVLRDFVDETIAHEHDHSNRSLRTELLSSASNLGQDAEEFHRSYGHSSSYFKAFARRREQELRHKPAADLVKLLVHHEYEAKKMQRCIFMLISEAEKKSQDSEDLQKQMDSTVARFRILNERMLSAEAEARASRDEMSLYRINYEMAQNQIARAQEVLTTLRIQRDNAESTARRARSDARRVREAMEVWKAKEEGRRQGFEAGWRRAREEFGLSTGRRALQYVEEDHTPQPARTTPEIDEEVLDDDISFSAVHTETQPPIELGVPNLPMPSQATDSQPPVHNNSPPQPLPPANQTPYSHRRASSVPHEIPIAMPEPAVPPPLSPSHYVSPLHHSTPTPQAPSTVGNCTPGLERFTIDIPPADSQVVNQNINPPQPARSNSKKFVPKTWRPPTNIARQRSPSPRPPDNYIPAVSEEGVISLPPPHEMTDYAPTPRSNATDLPPTTGPRHKRSMSLDDGGLRRPTGNPTVDGQRPESWYGRGRDPRAQPLENTGPSTEAPVLHHKNSSSSWYQAKPGTRTPSVQSKDYAYPNPIHNRRASFDSNRTGSSHFSNMDLLRGPEESSKPDDGKRGTGVGSALRNMFRSKGKGKARRLSVVNEDPLSRQGSLNVQSQYVTELDPLRYDPGPSNIQQSAPLMTAEEEKRSFAQNLRYPPIANSATSNSSSEWRNQPPNEIRPDRPPRNVRAPARLIFPAPLSPENQPRVRTMSAGSMGSRFYQGSMPQNSNGPIPSIQGTLSRGNADPGRRSASVSSPPVGITVEPPSQSPSDRPTVSPSGGTSRVSLTLSKPAGYTSPVPSNGHMSSTERTQSIGRYSPAVGSGQPLPDDWVPTEPNTPESRNVQLRWPSDPPRTPYGANTSADPRLSRSGGSEPPFRNNDFQSPHMHSRSPSRTSQQAVSQQAPVTSRPPSAIGNRHPVPASVGVAGSSPYAVNQPLPPGSPRPHGNASENGAALRRVPSNMSVRSGYSHFDPESYRDPAYFALDTQPNTSHSVWSGSRPSGAM</sequence>
<feature type="compositionally biased region" description="Polar residues" evidence="2">
    <location>
        <begin position="898"/>
        <end position="918"/>
    </location>
</feature>
<evidence type="ECO:0000256" key="1">
    <source>
        <dbReference type="SAM" id="Coils"/>
    </source>
</evidence>
<feature type="region of interest" description="Disordered" evidence="2">
    <location>
        <begin position="272"/>
        <end position="317"/>
    </location>
</feature>
<feature type="compositionally biased region" description="Polar residues" evidence="2">
    <location>
        <begin position="732"/>
        <end position="750"/>
    </location>
</feature>
<name>A0A0W0GFA8_MONRR</name>
<evidence type="ECO:0000256" key="2">
    <source>
        <dbReference type="SAM" id="MobiDB-lite"/>
    </source>
</evidence>
<feature type="compositionally biased region" description="Polar residues" evidence="2">
    <location>
        <begin position="995"/>
        <end position="1013"/>
    </location>
</feature>
<dbReference type="eggNOG" id="ENOG502RBS5">
    <property type="taxonomic scope" value="Eukaryota"/>
</dbReference>
<feature type="compositionally biased region" description="Polar residues" evidence="2">
    <location>
        <begin position="843"/>
        <end position="852"/>
    </location>
</feature>
<feature type="compositionally biased region" description="Polar residues" evidence="2">
    <location>
        <begin position="553"/>
        <end position="564"/>
    </location>
</feature>
<feature type="compositionally biased region" description="Polar residues" evidence="2">
    <location>
        <begin position="773"/>
        <end position="797"/>
    </location>
</feature>
<protein>
    <submittedName>
        <fullName evidence="3">Uncharacterized protein</fullName>
    </submittedName>
</protein>
<proteinExistence type="predicted"/>
<gene>
    <name evidence="3" type="ORF">WG66_184</name>
</gene>
<accession>A0A0W0GFA8</accession>
<feature type="region of interest" description="Disordered" evidence="2">
    <location>
        <begin position="662"/>
        <end position="696"/>
    </location>
</feature>
<dbReference type="EMBL" id="LATX01000082">
    <property type="protein sequence ID" value="KTB47239.1"/>
    <property type="molecule type" value="Genomic_DNA"/>
</dbReference>
<feature type="region of interest" description="Disordered" evidence="2">
    <location>
        <begin position="377"/>
        <end position="618"/>
    </location>
</feature>
<feature type="compositionally biased region" description="Basic and acidic residues" evidence="2">
    <location>
        <begin position="570"/>
        <end position="583"/>
    </location>
</feature>
<organism evidence="3 4">
    <name type="scientific">Moniliophthora roreri</name>
    <name type="common">Frosty pod rot fungus</name>
    <name type="synonym">Monilia roreri</name>
    <dbReference type="NCBI Taxonomy" id="221103"/>
    <lineage>
        <taxon>Eukaryota</taxon>
        <taxon>Fungi</taxon>
        <taxon>Dikarya</taxon>
        <taxon>Basidiomycota</taxon>
        <taxon>Agaricomycotina</taxon>
        <taxon>Agaricomycetes</taxon>
        <taxon>Agaricomycetidae</taxon>
        <taxon>Agaricales</taxon>
        <taxon>Marasmiineae</taxon>
        <taxon>Marasmiaceae</taxon>
        <taxon>Moniliophthora</taxon>
    </lineage>
</organism>
<keyword evidence="1" id="KW-0175">Coiled coil</keyword>
<feature type="compositionally biased region" description="Basic residues" evidence="2">
    <location>
        <begin position="595"/>
        <end position="605"/>
    </location>
</feature>